<dbReference type="AlphaFoldDB" id="A0A7X2N0K5"/>
<protein>
    <submittedName>
        <fullName evidence="7">DNA polymerase IV</fullName>
    </submittedName>
</protein>
<dbReference type="GO" id="GO:0005829">
    <property type="term" value="C:cytosol"/>
    <property type="evidence" value="ECO:0007669"/>
    <property type="project" value="TreeGrafter"/>
</dbReference>
<dbReference type="SUPFAM" id="SSF56672">
    <property type="entry name" value="DNA/RNA polymerases"/>
    <property type="match status" value="1"/>
</dbReference>
<proteinExistence type="inferred from homology"/>
<gene>
    <name evidence="7" type="ORF">FYJ33_14050</name>
</gene>
<dbReference type="RefSeq" id="WP_154532424.1">
    <property type="nucleotide sequence ID" value="NZ_VULX01000032.1"/>
</dbReference>
<dbReference type="GO" id="GO:0006281">
    <property type="term" value="P:DNA repair"/>
    <property type="evidence" value="ECO:0007669"/>
    <property type="project" value="InterPro"/>
</dbReference>
<dbReference type="InterPro" id="IPR001126">
    <property type="entry name" value="UmuC"/>
</dbReference>
<keyword evidence="8" id="KW-1185">Reference proteome</keyword>
<keyword evidence="2" id="KW-0515">Mutator protein</keyword>
<keyword evidence="3" id="KW-0548">Nucleotidyltransferase</keyword>
<dbReference type="PANTHER" id="PTHR11076">
    <property type="entry name" value="DNA REPAIR POLYMERASE UMUC / TRANSFERASE FAMILY MEMBER"/>
    <property type="match status" value="1"/>
</dbReference>
<dbReference type="Proteomes" id="UP000460287">
    <property type="component" value="Unassembled WGS sequence"/>
</dbReference>
<dbReference type="Gene3D" id="3.30.1490.100">
    <property type="entry name" value="DNA polymerase, Y-family, little finger domain"/>
    <property type="match status" value="1"/>
</dbReference>
<keyword evidence="5" id="KW-0808">Transferase</keyword>
<dbReference type="Pfam" id="PF00817">
    <property type="entry name" value="IMS"/>
    <property type="match status" value="1"/>
</dbReference>
<evidence type="ECO:0000256" key="2">
    <source>
        <dbReference type="ARBA" id="ARBA00022457"/>
    </source>
</evidence>
<dbReference type="GO" id="GO:0042276">
    <property type="term" value="P:error-prone translesion synthesis"/>
    <property type="evidence" value="ECO:0007669"/>
    <property type="project" value="TreeGrafter"/>
</dbReference>
<sequence length="418" mass="47239">MISKNDRIIFHIDVNSAYLSWTAVKLLQYGSTHDIRKVPSVIAGDSENRHGIILAASIPAKKLGIKTGDVLWQAKMKCRDLEVYPPDYDWYMKSSRALVDMLYEYSPKIQRYSIDECFMDCSNYRENYVGIAKSLKARISEELGFNCNIGISQNKLLAKMASDFKPKNSVHTLFKDEIEKKMWPLPVGELFMVGRATRTKLTRLNINTIGELASFDVNILKGFLHSQGQLVHDYANGIENSEVRSSNYLDIKGLGNSITIAYDVDNFEEASRILLSLTESTAMRLRENGSLCSLVAVSIKTDTFISYSHQKKLTRSTDCTSEIFEGIKQAFIECWKGENIRQLGVRLTKLSSNEYRQENLFDYVASEKQVKLDTTIDALRKRYGKDSIVRSIFINSGVKAIEGGTGSHSDYPMMGSIL</sequence>
<name>A0A7X2N0K5_9CLOT</name>
<dbReference type="InterPro" id="IPR043128">
    <property type="entry name" value="Rev_trsase/Diguanyl_cyclase"/>
</dbReference>
<dbReference type="SUPFAM" id="SSF100879">
    <property type="entry name" value="Lesion bypass DNA polymerase (Y-family), little finger domain"/>
    <property type="match status" value="1"/>
</dbReference>
<evidence type="ECO:0000313" key="7">
    <source>
        <dbReference type="EMBL" id="MSR92483.1"/>
    </source>
</evidence>
<reference evidence="7 8" key="1">
    <citation type="submission" date="2019-08" db="EMBL/GenBank/DDBJ databases">
        <title>In-depth cultivation of the pig gut microbiome towards novel bacterial diversity and tailored functional studies.</title>
        <authorList>
            <person name="Wylensek D."/>
            <person name="Hitch T.C.A."/>
            <person name="Clavel T."/>
        </authorList>
    </citation>
    <scope>NUCLEOTIDE SEQUENCE [LARGE SCALE GENOMIC DNA]</scope>
    <source>
        <strain evidence="7 8">WCA-383-APC-5B</strain>
    </source>
</reference>
<feature type="domain" description="UmuC" evidence="6">
    <location>
        <begin position="9"/>
        <end position="194"/>
    </location>
</feature>
<dbReference type="InterPro" id="IPR022880">
    <property type="entry name" value="DNApol_IV"/>
</dbReference>
<dbReference type="CDD" id="cd03586">
    <property type="entry name" value="PolY_Pol_IV_kappa"/>
    <property type="match status" value="1"/>
</dbReference>
<dbReference type="InterPro" id="IPR017961">
    <property type="entry name" value="DNA_pol_Y-fam_little_finger"/>
</dbReference>
<dbReference type="Gene3D" id="3.30.70.270">
    <property type="match status" value="1"/>
</dbReference>
<dbReference type="GO" id="GO:0003684">
    <property type="term" value="F:damaged DNA binding"/>
    <property type="evidence" value="ECO:0007669"/>
    <property type="project" value="InterPro"/>
</dbReference>
<evidence type="ECO:0000256" key="5">
    <source>
        <dbReference type="ARBA" id="ARBA00022932"/>
    </source>
</evidence>
<evidence type="ECO:0000256" key="4">
    <source>
        <dbReference type="ARBA" id="ARBA00022763"/>
    </source>
</evidence>
<dbReference type="PROSITE" id="PS50173">
    <property type="entry name" value="UMUC"/>
    <property type="match status" value="1"/>
</dbReference>
<comment type="caution">
    <text evidence="7">The sequence shown here is derived from an EMBL/GenBank/DDBJ whole genome shotgun (WGS) entry which is preliminary data.</text>
</comment>
<dbReference type="GO" id="GO:0009432">
    <property type="term" value="P:SOS response"/>
    <property type="evidence" value="ECO:0007669"/>
    <property type="project" value="TreeGrafter"/>
</dbReference>
<dbReference type="InterPro" id="IPR036775">
    <property type="entry name" value="DNA_pol_Y-fam_lit_finger_sf"/>
</dbReference>
<evidence type="ECO:0000256" key="3">
    <source>
        <dbReference type="ARBA" id="ARBA00022695"/>
    </source>
</evidence>
<dbReference type="InterPro" id="IPR043502">
    <property type="entry name" value="DNA/RNA_pol_sf"/>
</dbReference>
<keyword evidence="4" id="KW-0227">DNA damage</keyword>
<evidence type="ECO:0000259" key="6">
    <source>
        <dbReference type="PROSITE" id="PS50173"/>
    </source>
</evidence>
<dbReference type="InterPro" id="IPR050116">
    <property type="entry name" value="DNA_polymerase-Y"/>
</dbReference>
<evidence type="ECO:0000313" key="8">
    <source>
        <dbReference type="Proteomes" id="UP000460287"/>
    </source>
</evidence>
<comment type="similarity">
    <text evidence="1">Belongs to the DNA polymerase type-Y family.</text>
</comment>
<dbReference type="Pfam" id="PF11799">
    <property type="entry name" value="IMS_C"/>
    <property type="match status" value="1"/>
</dbReference>
<accession>A0A7X2N0K5</accession>
<dbReference type="PANTHER" id="PTHR11076:SF35">
    <property type="entry name" value="DNA REPAIR PROTEIN HOMOLOG YOBH"/>
    <property type="match status" value="1"/>
</dbReference>
<evidence type="ECO:0000256" key="1">
    <source>
        <dbReference type="ARBA" id="ARBA00010945"/>
    </source>
</evidence>
<organism evidence="7 8">
    <name type="scientific">Inconstantimicrobium porci</name>
    <dbReference type="NCBI Taxonomy" id="2652291"/>
    <lineage>
        <taxon>Bacteria</taxon>
        <taxon>Bacillati</taxon>
        <taxon>Bacillota</taxon>
        <taxon>Clostridia</taxon>
        <taxon>Eubacteriales</taxon>
        <taxon>Clostridiaceae</taxon>
        <taxon>Inconstantimicrobium</taxon>
    </lineage>
</organism>
<dbReference type="GO" id="GO:0003887">
    <property type="term" value="F:DNA-directed DNA polymerase activity"/>
    <property type="evidence" value="ECO:0007669"/>
    <property type="project" value="UniProtKB-KW"/>
</dbReference>
<dbReference type="Gene3D" id="1.10.150.20">
    <property type="entry name" value="5' to 3' exonuclease, C-terminal subdomain"/>
    <property type="match status" value="1"/>
</dbReference>
<dbReference type="EMBL" id="VULX01000032">
    <property type="protein sequence ID" value="MSR92483.1"/>
    <property type="molecule type" value="Genomic_DNA"/>
</dbReference>
<keyword evidence="5" id="KW-0239">DNA-directed DNA polymerase</keyword>
<dbReference type="Gene3D" id="3.40.1170.60">
    <property type="match status" value="1"/>
</dbReference>